<dbReference type="Gene3D" id="3.60.20.10">
    <property type="entry name" value="Glutamine Phosphoribosylpyrophosphate, subunit 1, domain 1"/>
    <property type="match status" value="1"/>
</dbReference>
<dbReference type="InterPro" id="IPR029055">
    <property type="entry name" value="Ntn_hydrolases_N"/>
</dbReference>
<proteinExistence type="inferred from homology"/>
<evidence type="ECO:0000256" key="8">
    <source>
        <dbReference type="ARBA" id="ARBA00022723"/>
    </source>
</evidence>
<sequence length="1155" mass="129523">MNSLIKLRSNLLQNFSRTIVVRKSSTRPPWQWPEKEGMYDPQFEKEGCGVGMLVSIDGEPSASKLMTLARKLSLSIDGEPSAKLMTLARKLSLSMHHRGGYSYDLMTGDGEPSAKLMTLARKLSLSMHHRGGYSYDLMTGDGAGVLTAIPHMLYANVLKNKQDVVLPSPDNYATGLVFMDNSNYIESQDKFAALAESLNLSVIAWRKVPVDNSVIGELARHGEPLIKQVFVVPKPNVPPAEHDRKYYILRKIATHTIQTSNRRFYICSLNSRTIVYKGHLTAKQLWVYFADLLHPNYITNQVLVHNRFSTNTLPCWELAHPYRILCHNGEINTIKGNTHWMRAREATMESEALGDDLTKIYPIIESQNSDSASLDCMVEFLMHAGNRSLPEVIMTLIPEAWHQDPTMSEEKKSFYKWSACAMEPWDGPALIAFTDGKYVGAVQDRNGLRPSRFYVTKDNLLVMASEIDIYDIEDPCNIIVKSRLKPGRMLFVDLQHKKLIRDEELKNTICQLRPYKKWLKEQLLTMDDFRKADVEARGNVDVPIKPLNMSDRRLNLFNYFQQLIDRQLVHMFTEKREAMASMGHDTPIACLSQHNLLLYDYFKQGFAQVTNPPVDVARENVVMSLECPIGPAGNLLSPNAQQAHRLWLEKPILSIQDMEVLKRTKYRNWSANVVSTTYNVNEGLGGLKFHIDRICKEAEQASKTSQILVLSDRNTSERDIPVRMLLALGAVHQHLLNTKTRMNIAILVETGEAKLVHDMAVLLGYGADAICPYLALELGAGLRKVGILSEEFTDEIIFRNYLEALSNGLLNVMARAGITVLQSYKNAQIFEALGIGEDIIKKCFKGTPSRLGGLTMNMLGCSKMERFLNTYQQPEYQRAVKELGLYHYRMGAEVHMNSPEAVALLQEAAQTKNVEAYRKFRKIDEENRKRCLLRGQLALKTLKAPIPFGEIESVEDIVKRFSTAAMNLGSLSEVCHETISKAMNQLGSRSNCGGGGEFPERYTNRETRCKVKQISSARWGVTSAYLAHADDIQIKVAQGAKPGESGVLLAEKNTPYLAKLWRIPEGVQLISPFPHYDVFSIEDLSQLIYDLNCANPEARISVKLAALAGIGVIATGAVKCKASHIVISGCDGGTGAATWTTIWNTGIPWELGVSE</sequence>
<dbReference type="GO" id="GO:0006537">
    <property type="term" value="P:glutamate biosynthetic process"/>
    <property type="evidence" value="ECO:0007669"/>
    <property type="project" value="UniProtKB-KW"/>
</dbReference>
<evidence type="ECO:0000256" key="9">
    <source>
        <dbReference type="ARBA" id="ARBA00022962"/>
    </source>
</evidence>
<keyword evidence="14" id="KW-0003">3Fe-4S</keyword>
<protein>
    <recommendedName>
        <fullName evidence="16">glutamate synthase (ferredoxin)</fullName>
        <ecNumber evidence="16">1.4.7.1</ecNumber>
    </recommendedName>
</protein>
<dbReference type="Proteomes" id="UP001458880">
    <property type="component" value="Unassembled WGS sequence"/>
</dbReference>
<comment type="cofactor">
    <cofactor evidence="2">
        <name>[3Fe-4S] cluster</name>
        <dbReference type="ChEBI" id="CHEBI:21137"/>
    </cofactor>
</comment>
<dbReference type="EC" id="1.4.7.1" evidence="16"/>
<dbReference type="PANTHER" id="PTHR11938:SF133">
    <property type="entry name" value="GLUTAMATE SYNTHASE (NADH)"/>
    <property type="match status" value="1"/>
</dbReference>
<evidence type="ECO:0000313" key="18">
    <source>
        <dbReference type="EMBL" id="KAK9687632.1"/>
    </source>
</evidence>
<evidence type="ECO:0000256" key="12">
    <source>
        <dbReference type="ARBA" id="ARBA00023014"/>
    </source>
</evidence>
<dbReference type="GO" id="GO:0016041">
    <property type="term" value="F:glutamate synthase (ferredoxin) activity"/>
    <property type="evidence" value="ECO:0007669"/>
    <property type="project" value="UniProtKB-EC"/>
</dbReference>
<evidence type="ECO:0000256" key="2">
    <source>
        <dbReference type="ARBA" id="ARBA00001927"/>
    </source>
</evidence>
<evidence type="ECO:0000256" key="11">
    <source>
        <dbReference type="ARBA" id="ARBA00023004"/>
    </source>
</evidence>
<dbReference type="GO" id="GO:0019676">
    <property type="term" value="P:ammonia assimilation cycle"/>
    <property type="evidence" value="ECO:0007669"/>
    <property type="project" value="TreeGrafter"/>
</dbReference>
<evidence type="ECO:0000256" key="3">
    <source>
        <dbReference type="ARBA" id="ARBA00004802"/>
    </source>
</evidence>
<evidence type="ECO:0000259" key="17">
    <source>
        <dbReference type="PROSITE" id="PS51278"/>
    </source>
</evidence>
<keyword evidence="5" id="KW-0028">Amino-acid biosynthesis</keyword>
<gene>
    <name evidence="18" type="ORF">QE152_g36111</name>
</gene>
<dbReference type="Pfam" id="PF04898">
    <property type="entry name" value="Glu_syn_central"/>
    <property type="match status" value="1"/>
</dbReference>
<dbReference type="PROSITE" id="PS51278">
    <property type="entry name" value="GATASE_TYPE_2"/>
    <property type="match status" value="1"/>
</dbReference>
<reference evidence="18 19" key="1">
    <citation type="journal article" date="2024" name="BMC Genomics">
        <title>De novo assembly and annotation of Popillia japonica's genome with initial clues to its potential as an invasive pest.</title>
        <authorList>
            <person name="Cucini C."/>
            <person name="Boschi S."/>
            <person name="Funari R."/>
            <person name="Cardaioli E."/>
            <person name="Iannotti N."/>
            <person name="Marturano G."/>
            <person name="Paoli F."/>
            <person name="Bruttini M."/>
            <person name="Carapelli A."/>
            <person name="Frati F."/>
            <person name="Nardi F."/>
        </authorList>
    </citation>
    <scope>NUCLEOTIDE SEQUENCE [LARGE SCALE GENOMIC DNA]</scope>
    <source>
        <strain evidence="18">DMR45628</strain>
    </source>
</reference>
<dbReference type="InterPro" id="IPR006982">
    <property type="entry name" value="Glu_synth_centr_N"/>
</dbReference>
<dbReference type="Pfam" id="PF01645">
    <property type="entry name" value="Glu_synthase"/>
    <property type="match status" value="1"/>
</dbReference>
<dbReference type="CDD" id="cd02808">
    <property type="entry name" value="GltS_FMN"/>
    <property type="match status" value="1"/>
</dbReference>
<organism evidence="18 19">
    <name type="scientific">Popillia japonica</name>
    <name type="common">Japanese beetle</name>
    <dbReference type="NCBI Taxonomy" id="7064"/>
    <lineage>
        <taxon>Eukaryota</taxon>
        <taxon>Metazoa</taxon>
        <taxon>Ecdysozoa</taxon>
        <taxon>Arthropoda</taxon>
        <taxon>Hexapoda</taxon>
        <taxon>Insecta</taxon>
        <taxon>Pterygota</taxon>
        <taxon>Neoptera</taxon>
        <taxon>Endopterygota</taxon>
        <taxon>Coleoptera</taxon>
        <taxon>Polyphaga</taxon>
        <taxon>Scarabaeiformia</taxon>
        <taxon>Scarabaeidae</taxon>
        <taxon>Rutelinae</taxon>
        <taxon>Popillia</taxon>
    </lineage>
</organism>
<evidence type="ECO:0000313" key="19">
    <source>
        <dbReference type="Proteomes" id="UP001458880"/>
    </source>
</evidence>
<keyword evidence="10" id="KW-0560">Oxidoreductase</keyword>
<comment type="cofactor">
    <cofactor evidence="1">
        <name>FMN</name>
        <dbReference type="ChEBI" id="CHEBI:58210"/>
    </cofactor>
</comment>
<dbReference type="FunFam" id="3.60.20.10:FF:000001">
    <property type="entry name" value="Glutamate synthase, large subunit"/>
    <property type="match status" value="1"/>
</dbReference>
<dbReference type="InterPro" id="IPR017932">
    <property type="entry name" value="GATase_2_dom"/>
</dbReference>
<evidence type="ECO:0000256" key="7">
    <source>
        <dbReference type="ARBA" id="ARBA00022643"/>
    </source>
</evidence>
<evidence type="ECO:0000256" key="13">
    <source>
        <dbReference type="ARBA" id="ARBA00023164"/>
    </source>
</evidence>
<accession>A0AAW1IDL8</accession>
<dbReference type="GO" id="GO:0016040">
    <property type="term" value="F:glutamate synthase (NADH) activity"/>
    <property type="evidence" value="ECO:0007669"/>
    <property type="project" value="TreeGrafter"/>
</dbReference>
<evidence type="ECO:0000256" key="4">
    <source>
        <dbReference type="ARBA" id="ARBA00009716"/>
    </source>
</evidence>
<dbReference type="PANTHER" id="PTHR11938">
    <property type="entry name" value="FAD NADPH DEHYDROGENASE/OXIDOREDUCTASE"/>
    <property type="match status" value="1"/>
</dbReference>
<keyword evidence="7" id="KW-0288">FMN</keyword>
<evidence type="ECO:0000256" key="1">
    <source>
        <dbReference type="ARBA" id="ARBA00001917"/>
    </source>
</evidence>
<dbReference type="GO" id="GO:0051538">
    <property type="term" value="F:3 iron, 4 sulfur cluster binding"/>
    <property type="evidence" value="ECO:0007669"/>
    <property type="project" value="UniProtKB-KW"/>
</dbReference>
<dbReference type="InterPro" id="IPR050711">
    <property type="entry name" value="ET-N_metabolism_enzyme"/>
</dbReference>
<evidence type="ECO:0000256" key="15">
    <source>
        <dbReference type="ARBA" id="ARBA00037928"/>
    </source>
</evidence>
<evidence type="ECO:0000256" key="14">
    <source>
        <dbReference type="ARBA" id="ARBA00023291"/>
    </source>
</evidence>
<feature type="domain" description="Glutamine amidotransferase type-2" evidence="17">
    <location>
        <begin position="48"/>
        <end position="495"/>
    </location>
</feature>
<dbReference type="GO" id="GO:0046872">
    <property type="term" value="F:metal ion binding"/>
    <property type="evidence" value="ECO:0007669"/>
    <property type="project" value="UniProtKB-KW"/>
</dbReference>
<dbReference type="InterPro" id="IPR013785">
    <property type="entry name" value="Aldolase_TIM"/>
</dbReference>
<keyword evidence="8" id="KW-0479">Metal-binding</keyword>
<comment type="caution">
    <text evidence="18">The sequence shown here is derived from an EMBL/GenBank/DDBJ whole genome shotgun (WGS) entry which is preliminary data.</text>
</comment>
<evidence type="ECO:0000256" key="5">
    <source>
        <dbReference type="ARBA" id="ARBA00022605"/>
    </source>
</evidence>
<comment type="similarity">
    <text evidence="4">Belongs to the glutamate synthase family.</text>
</comment>
<keyword evidence="11" id="KW-0408">Iron</keyword>
<dbReference type="Pfam" id="PF00310">
    <property type="entry name" value="GATase_2"/>
    <property type="match status" value="1"/>
</dbReference>
<dbReference type="EMBL" id="JASPKY010000631">
    <property type="protein sequence ID" value="KAK9687632.1"/>
    <property type="molecule type" value="Genomic_DNA"/>
</dbReference>
<evidence type="ECO:0000256" key="6">
    <source>
        <dbReference type="ARBA" id="ARBA00022630"/>
    </source>
</evidence>
<keyword evidence="6" id="KW-0285">Flavoprotein</keyword>
<keyword evidence="9 18" id="KW-0315">Glutamine amidotransferase</keyword>
<keyword evidence="12" id="KW-0411">Iron-sulfur</keyword>
<dbReference type="FunFam" id="3.20.20.70:FF:000031">
    <property type="entry name" value="Glutamate synthase 1 [NADH]"/>
    <property type="match status" value="1"/>
</dbReference>
<comment type="pathway">
    <text evidence="3">Energy metabolism; nitrogen metabolism.</text>
</comment>
<dbReference type="InterPro" id="IPR002932">
    <property type="entry name" value="Glu_synthdom"/>
</dbReference>
<comment type="pathway">
    <text evidence="15">Amino-acid biosynthesis; L-glutamate biosynthesis via GLT pathway; L-glutamate from 2-oxoglutarate and L-glutamine (ferredoxin route): step 1/1.</text>
</comment>
<keyword evidence="13" id="KW-0314">Glutamate biosynthesis</keyword>
<evidence type="ECO:0000256" key="16">
    <source>
        <dbReference type="ARBA" id="ARBA00039085"/>
    </source>
</evidence>
<dbReference type="Gene3D" id="3.20.20.70">
    <property type="entry name" value="Aldolase class I"/>
    <property type="match status" value="2"/>
</dbReference>
<name>A0AAW1IDL8_POPJA</name>
<keyword evidence="19" id="KW-1185">Reference proteome</keyword>
<dbReference type="SUPFAM" id="SSF56235">
    <property type="entry name" value="N-terminal nucleophile aminohydrolases (Ntn hydrolases)"/>
    <property type="match status" value="1"/>
</dbReference>
<dbReference type="SUPFAM" id="SSF51395">
    <property type="entry name" value="FMN-linked oxidoreductases"/>
    <property type="match status" value="1"/>
</dbReference>
<dbReference type="CDD" id="cd00713">
    <property type="entry name" value="GltS"/>
    <property type="match status" value="1"/>
</dbReference>
<dbReference type="AlphaFoldDB" id="A0AAW1IDL8"/>
<evidence type="ECO:0000256" key="10">
    <source>
        <dbReference type="ARBA" id="ARBA00023002"/>
    </source>
</evidence>